<dbReference type="AlphaFoldDB" id="A0A1M4ZXQ7"/>
<keyword evidence="4" id="KW-1185">Reference proteome</keyword>
<dbReference type="PANTHER" id="PTHR46268">
    <property type="entry name" value="STRESS RESPONSE PROTEIN NHAX"/>
    <property type="match status" value="1"/>
</dbReference>
<dbReference type="Pfam" id="PF00582">
    <property type="entry name" value="Usp"/>
    <property type="match status" value="1"/>
</dbReference>
<protein>
    <submittedName>
        <fullName evidence="3">Nucleotide-binding universal stress protein, UspA family</fullName>
    </submittedName>
</protein>
<evidence type="ECO:0000256" key="1">
    <source>
        <dbReference type="ARBA" id="ARBA00008791"/>
    </source>
</evidence>
<feature type="domain" description="UspA" evidence="2">
    <location>
        <begin position="1"/>
        <end position="149"/>
    </location>
</feature>
<organism evidence="3 4">
    <name type="scientific">Alkalibacter saccharofermentans DSM 14828</name>
    <dbReference type="NCBI Taxonomy" id="1120975"/>
    <lineage>
        <taxon>Bacteria</taxon>
        <taxon>Bacillati</taxon>
        <taxon>Bacillota</taxon>
        <taxon>Clostridia</taxon>
        <taxon>Eubacteriales</taxon>
        <taxon>Eubacteriaceae</taxon>
        <taxon>Alkalibacter</taxon>
    </lineage>
</organism>
<evidence type="ECO:0000259" key="2">
    <source>
        <dbReference type="Pfam" id="PF00582"/>
    </source>
</evidence>
<dbReference type="InterPro" id="IPR006015">
    <property type="entry name" value="Universal_stress_UspA"/>
</dbReference>
<accession>A0A1M4ZXQ7</accession>
<dbReference type="InterPro" id="IPR006016">
    <property type="entry name" value="UspA"/>
</dbReference>
<gene>
    <name evidence="3" type="ORF">SAMN02746064_02169</name>
</gene>
<proteinExistence type="inferred from homology"/>
<dbReference type="PANTHER" id="PTHR46268:SF6">
    <property type="entry name" value="UNIVERSAL STRESS PROTEIN UP12"/>
    <property type="match status" value="1"/>
</dbReference>
<comment type="similarity">
    <text evidence="1">Belongs to the universal stress protein A family.</text>
</comment>
<evidence type="ECO:0000313" key="4">
    <source>
        <dbReference type="Proteomes" id="UP000184251"/>
    </source>
</evidence>
<dbReference type="PRINTS" id="PR01438">
    <property type="entry name" value="UNVRSLSTRESS"/>
</dbReference>
<dbReference type="SUPFAM" id="SSF52402">
    <property type="entry name" value="Adenine nucleotide alpha hydrolases-like"/>
    <property type="match status" value="1"/>
</dbReference>
<dbReference type="RefSeq" id="WP_073272056.1">
    <property type="nucleotide sequence ID" value="NZ_FQTU01000021.1"/>
</dbReference>
<name>A0A1M4ZXQ7_9FIRM</name>
<dbReference type="Gene3D" id="3.40.50.620">
    <property type="entry name" value="HUPs"/>
    <property type="match status" value="1"/>
</dbReference>
<dbReference type="EMBL" id="FQTU01000021">
    <property type="protein sequence ID" value="SHF22765.1"/>
    <property type="molecule type" value="Genomic_DNA"/>
</dbReference>
<dbReference type="InterPro" id="IPR014729">
    <property type="entry name" value="Rossmann-like_a/b/a_fold"/>
</dbReference>
<dbReference type="Proteomes" id="UP000184251">
    <property type="component" value="Unassembled WGS sequence"/>
</dbReference>
<evidence type="ECO:0000313" key="3">
    <source>
        <dbReference type="EMBL" id="SHF22765.1"/>
    </source>
</evidence>
<sequence length="149" mass="16161">MKKVLIPIDGSEFSSLAIEKGKEIAKFFGSKIILLHVRDLNFSNYPSDPSVFHDITATIENILAEGDKESAILLEESKKKFEDMFDMVETVSLKGNVASSIVDYAEENDVDLVVLGSNGLGAKGIRGALLGSVANKVIHQVTKPVLLVK</sequence>
<dbReference type="STRING" id="1120975.SAMN02746064_02169"/>
<reference evidence="3 4" key="1">
    <citation type="submission" date="2016-11" db="EMBL/GenBank/DDBJ databases">
        <authorList>
            <person name="Jaros S."/>
            <person name="Januszkiewicz K."/>
            <person name="Wedrychowicz H."/>
        </authorList>
    </citation>
    <scope>NUCLEOTIDE SEQUENCE [LARGE SCALE GENOMIC DNA]</scope>
    <source>
        <strain evidence="3 4">DSM 14828</strain>
    </source>
</reference>
<dbReference type="CDD" id="cd00293">
    <property type="entry name" value="USP-like"/>
    <property type="match status" value="1"/>
</dbReference>